<evidence type="ECO:0000313" key="1">
    <source>
        <dbReference type="EMBL" id="EJT96981.1"/>
    </source>
</evidence>
<organism evidence="1 2">
    <name type="scientific">Dacryopinax primogenitus (strain DJM 731)</name>
    <name type="common">Brown rot fungus</name>
    <dbReference type="NCBI Taxonomy" id="1858805"/>
    <lineage>
        <taxon>Eukaryota</taxon>
        <taxon>Fungi</taxon>
        <taxon>Dikarya</taxon>
        <taxon>Basidiomycota</taxon>
        <taxon>Agaricomycotina</taxon>
        <taxon>Dacrymycetes</taxon>
        <taxon>Dacrymycetales</taxon>
        <taxon>Dacrymycetaceae</taxon>
        <taxon>Dacryopinax</taxon>
    </lineage>
</organism>
<accession>M5FUN7</accession>
<dbReference type="AlphaFoldDB" id="M5FUN7"/>
<proteinExistence type="predicted"/>
<evidence type="ECO:0000313" key="2">
    <source>
        <dbReference type="Proteomes" id="UP000030653"/>
    </source>
</evidence>
<dbReference type="Proteomes" id="UP000030653">
    <property type="component" value="Unassembled WGS sequence"/>
</dbReference>
<dbReference type="RefSeq" id="XP_040623879.1">
    <property type="nucleotide sequence ID" value="XM_040770862.1"/>
</dbReference>
<keyword evidence="2" id="KW-1185">Reference proteome</keyword>
<dbReference type="HOGENOM" id="CLU_2775888_0_0_1"/>
<name>M5FUN7_DACPD</name>
<sequence length="69" mass="7651">MATLQAPQQVESAPSHCLNSIRGMQHWQIVEHPATTTSNTHHNHIAHDAAAERAKESRRAECAFLQLQG</sequence>
<dbReference type="EMBL" id="JH795879">
    <property type="protein sequence ID" value="EJT96981.1"/>
    <property type="molecule type" value="Genomic_DNA"/>
</dbReference>
<dbReference type="GeneID" id="63685924"/>
<reference evidence="1 2" key="1">
    <citation type="journal article" date="2012" name="Science">
        <title>The Paleozoic origin of enzymatic lignin decomposition reconstructed from 31 fungal genomes.</title>
        <authorList>
            <person name="Floudas D."/>
            <person name="Binder M."/>
            <person name="Riley R."/>
            <person name="Barry K."/>
            <person name="Blanchette R.A."/>
            <person name="Henrissat B."/>
            <person name="Martinez A.T."/>
            <person name="Otillar R."/>
            <person name="Spatafora J.W."/>
            <person name="Yadav J.S."/>
            <person name="Aerts A."/>
            <person name="Benoit I."/>
            <person name="Boyd A."/>
            <person name="Carlson A."/>
            <person name="Copeland A."/>
            <person name="Coutinho P.M."/>
            <person name="de Vries R.P."/>
            <person name="Ferreira P."/>
            <person name="Findley K."/>
            <person name="Foster B."/>
            <person name="Gaskell J."/>
            <person name="Glotzer D."/>
            <person name="Gorecki P."/>
            <person name="Heitman J."/>
            <person name="Hesse C."/>
            <person name="Hori C."/>
            <person name="Igarashi K."/>
            <person name="Jurgens J.A."/>
            <person name="Kallen N."/>
            <person name="Kersten P."/>
            <person name="Kohler A."/>
            <person name="Kuees U."/>
            <person name="Kumar T.K.A."/>
            <person name="Kuo A."/>
            <person name="LaButti K."/>
            <person name="Larrondo L.F."/>
            <person name="Lindquist E."/>
            <person name="Ling A."/>
            <person name="Lombard V."/>
            <person name="Lucas S."/>
            <person name="Lundell T."/>
            <person name="Martin R."/>
            <person name="McLaughlin D.J."/>
            <person name="Morgenstern I."/>
            <person name="Morin E."/>
            <person name="Murat C."/>
            <person name="Nagy L.G."/>
            <person name="Nolan M."/>
            <person name="Ohm R.A."/>
            <person name="Patyshakuliyeva A."/>
            <person name="Rokas A."/>
            <person name="Ruiz-Duenas F.J."/>
            <person name="Sabat G."/>
            <person name="Salamov A."/>
            <person name="Samejima M."/>
            <person name="Schmutz J."/>
            <person name="Slot J.C."/>
            <person name="St John F."/>
            <person name="Stenlid J."/>
            <person name="Sun H."/>
            <person name="Sun S."/>
            <person name="Syed K."/>
            <person name="Tsang A."/>
            <person name="Wiebenga A."/>
            <person name="Young D."/>
            <person name="Pisabarro A."/>
            <person name="Eastwood D.C."/>
            <person name="Martin F."/>
            <person name="Cullen D."/>
            <person name="Grigoriev I.V."/>
            <person name="Hibbett D.S."/>
        </authorList>
    </citation>
    <scope>NUCLEOTIDE SEQUENCE [LARGE SCALE GENOMIC DNA]</scope>
    <source>
        <strain evidence="1 2">DJM-731 SS1</strain>
    </source>
</reference>
<protein>
    <submittedName>
        <fullName evidence="1">Uncharacterized protein</fullName>
    </submittedName>
</protein>
<gene>
    <name evidence="1" type="ORF">DACRYDRAFT_119779</name>
</gene>